<evidence type="ECO:0000313" key="1">
    <source>
        <dbReference type="EMBL" id="GKV51450.1"/>
    </source>
</evidence>
<accession>A0AAV5MPH3</accession>
<protein>
    <submittedName>
        <fullName evidence="1">Uncharacterized protein</fullName>
    </submittedName>
</protein>
<comment type="caution">
    <text evidence="1">The sequence shown here is derived from an EMBL/GenBank/DDBJ whole genome shotgun (WGS) entry which is preliminary data.</text>
</comment>
<dbReference type="EMBL" id="BPVZ01000500">
    <property type="protein sequence ID" value="GKV51450.1"/>
    <property type="molecule type" value="Genomic_DNA"/>
</dbReference>
<dbReference type="Proteomes" id="UP001054252">
    <property type="component" value="Unassembled WGS sequence"/>
</dbReference>
<sequence>MSLSPLPLGTTYQKGPFGFAQAQEINWNLLGEVPSKRGCKSTPASFTHEGVENFIMNIPSFP</sequence>
<reference evidence="1 2" key="1">
    <citation type="journal article" date="2021" name="Commun. Biol.">
        <title>The genome of Shorea leprosula (Dipterocarpaceae) highlights the ecological relevance of drought in aseasonal tropical rainforests.</title>
        <authorList>
            <person name="Ng K.K.S."/>
            <person name="Kobayashi M.J."/>
            <person name="Fawcett J.A."/>
            <person name="Hatakeyama M."/>
            <person name="Paape T."/>
            <person name="Ng C.H."/>
            <person name="Ang C.C."/>
            <person name="Tnah L.H."/>
            <person name="Lee C.T."/>
            <person name="Nishiyama T."/>
            <person name="Sese J."/>
            <person name="O'Brien M.J."/>
            <person name="Copetti D."/>
            <person name="Mohd Noor M.I."/>
            <person name="Ong R.C."/>
            <person name="Putra M."/>
            <person name="Sireger I.Z."/>
            <person name="Indrioko S."/>
            <person name="Kosugi Y."/>
            <person name="Izuno A."/>
            <person name="Isagi Y."/>
            <person name="Lee S.L."/>
            <person name="Shimizu K.K."/>
        </authorList>
    </citation>
    <scope>NUCLEOTIDE SEQUENCE [LARGE SCALE GENOMIC DNA]</scope>
    <source>
        <strain evidence="1">214</strain>
    </source>
</reference>
<keyword evidence="2" id="KW-1185">Reference proteome</keyword>
<gene>
    <name evidence="1" type="ORF">SLEP1_g58107</name>
</gene>
<evidence type="ECO:0000313" key="2">
    <source>
        <dbReference type="Proteomes" id="UP001054252"/>
    </source>
</evidence>
<proteinExistence type="predicted"/>
<name>A0AAV5MPH3_9ROSI</name>
<dbReference type="AlphaFoldDB" id="A0AAV5MPH3"/>
<organism evidence="1 2">
    <name type="scientific">Rubroshorea leprosula</name>
    <dbReference type="NCBI Taxonomy" id="152421"/>
    <lineage>
        <taxon>Eukaryota</taxon>
        <taxon>Viridiplantae</taxon>
        <taxon>Streptophyta</taxon>
        <taxon>Embryophyta</taxon>
        <taxon>Tracheophyta</taxon>
        <taxon>Spermatophyta</taxon>
        <taxon>Magnoliopsida</taxon>
        <taxon>eudicotyledons</taxon>
        <taxon>Gunneridae</taxon>
        <taxon>Pentapetalae</taxon>
        <taxon>rosids</taxon>
        <taxon>malvids</taxon>
        <taxon>Malvales</taxon>
        <taxon>Dipterocarpaceae</taxon>
        <taxon>Rubroshorea</taxon>
    </lineage>
</organism>